<keyword evidence="3" id="KW-1185">Reference proteome</keyword>
<dbReference type="PROSITE" id="PS50943">
    <property type="entry name" value="HTH_CROC1"/>
    <property type="match status" value="1"/>
</dbReference>
<dbReference type="InterPro" id="IPR010982">
    <property type="entry name" value="Lambda_DNA-bd_dom_sf"/>
</dbReference>
<organism evidence="2 3">
    <name type="scientific">Aeromonas popoffii</name>
    <dbReference type="NCBI Taxonomy" id="70856"/>
    <lineage>
        <taxon>Bacteria</taxon>
        <taxon>Pseudomonadati</taxon>
        <taxon>Pseudomonadota</taxon>
        <taxon>Gammaproteobacteria</taxon>
        <taxon>Aeromonadales</taxon>
        <taxon>Aeromonadaceae</taxon>
        <taxon>Aeromonas</taxon>
    </lineage>
</organism>
<comment type="caution">
    <text evidence="2">The sequence shown here is derived from an EMBL/GenBank/DDBJ whole genome shotgun (WGS) entry which is preliminary data.</text>
</comment>
<accession>A0ABS5GY46</accession>
<dbReference type="SUPFAM" id="SSF47413">
    <property type="entry name" value="lambda repressor-like DNA-binding domains"/>
    <property type="match status" value="1"/>
</dbReference>
<evidence type="ECO:0000313" key="3">
    <source>
        <dbReference type="Proteomes" id="UP000675653"/>
    </source>
</evidence>
<evidence type="ECO:0000259" key="1">
    <source>
        <dbReference type="PROSITE" id="PS50943"/>
    </source>
</evidence>
<proteinExistence type="predicted"/>
<dbReference type="Proteomes" id="UP000675653">
    <property type="component" value="Unassembled WGS sequence"/>
</dbReference>
<dbReference type="RefSeq" id="WP_212514726.1">
    <property type="nucleotide sequence ID" value="NZ_CAWQDX010000102.1"/>
</dbReference>
<reference evidence="2 3" key="1">
    <citation type="submission" date="2021-04" db="EMBL/GenBank/DDBJ databases">
        <title>Draft Genome of Aeromonas popoffii ID682, isolated from a natural water source in Idaho.</title>
        <authorList>
            <person name="Testerman T."/>
            <person name="Graf J."/>
        </authorList>
    </citation>
    <scope>NUCLEOTIDE SEQUENCE [LARGE SCALE GENOMIC DNA]</scope>
    <source>
        <strain evidence="2 3">ID682</strain>
    </source>
</reference>
<name>A0ABS5GY46_9GAMM</name>
<protein>
    <submittedName>
        <fullName evidence="2">Helix-turn-helix transcriptional regulator</fullName>
    </submittedName>
</protein>
<sequence>MSIDTSEKLKLMRESERLNRKEFADLIGVPYGTVTGYETRGKELGYNAIQKIFSQPRFRKYHSWFMFDEVSPEAGQIAPVLAHFGQDETGSLASDQKTG</sequence>
<dbReference type="Gene3D" id="1.10.260.40">
    <property type="entry name" value="lambda repressor-like DNA-binding domains"/>
    <property type="match status" value="1"/>
</dbReference>
<dbReference type="EMBL" id="JAGRZL010000075">
    <property type="protein sequence ID" value="MBR7631324.1"/>
    <property type="molecule type" value="Genomic_DNA"/>
</dbReference>
<feature type="domain" description="HTH cro/C1-type" evidence="1">
    <location>
        <begin position="9"/>
        <end position="52"/>
    </location>
</feature>
<dbReference type="CDD" id="cd00093">
    <property type="entry name" value="HTH_XRE"/>
    <property type="match status" value="1"/>
</dbReference>
<gene>
    <name evidence="2" type="ORF">KAT72_20485</name>
</gene>
<dbReference type="InterPro" id="IPR001387">
    <property type="entry name" value="Cro/C1-type_HTH"/>
</dbReference>
<evidence type="ECO:0000313" key="2">
    <source>
        <dbReference type="EMBL" id="MBR7631324.1"/>
    </source>
</evidence>